<gene>
    <name evidence="1" type="ORF">GLOINDRAFT_19973</name>
</gene>
<sequence>MAKIWPLLLNTAKFSPQVSEDSHFKGLYPPIISCVPFNKGVNPSRLPLSNNSSLYGSDMLSFGSLSENLIILHKIDILI</sequence>
<accession>U9UHE5</accession>
<dbReference type="AlphaFoldDB" id="U9UHE5"/>
<proteinExistence type="predicted"/>
<name>U9UHE5_RHIID</name>
<reference evidence="1" key="1">
    <citation type="submission" date="2013-07" db="EMBL/GenBank/DDBJ databases">
        <title>The genome of an arbuscular mycorrhizal fungus provides insights into the evolution of the oldest plant symbiosis.</title>
        <authorList>
            <consortium name="DOE Joint Genome Institute"/>
            <person name="Tisserant E."/>
            <person name="Malbreil M."/>
            <person name="Kuo A."/>
            <person name="Kohler A."/>
            <person name="Symeonidi A."/>
            <person name="Balestrini R."/>
            <person name="Charron P."/>
            <person name="Duensing N."/>
            <person name="Frei-dit-Frey N."/>
            <person name="Gianinazzi-Pearson V."/>
            <person name="Gilbert B."/>
            <person name="Handa Y."/>
            <person name="Hijri M."/>
            <person name="Kaul R."/>
            <person name="Kawaguchi M."/>
            <person name="Krajinski F."/>
            <person name="Lammers P."/>
            <person name="Lapierre D."/>
            <person name="Masclaux F.G."/>
            <person name="Murat C."/>
            <person name="Morin E."/>
            <person name="Ndikumana S."/>
            <person name="Pagni M."/>
            <person name="Petitpierre D."/>
            <person name="Requena N."/>
            <person name="Rosikiewicz P."/>
            <person name="Riley R."/>
            <person name="Saito K."/>
            <person name="San Clemente H."/>
            <person name="Shapiro H."/>
            <person name="van Tuinen D."/>
            <person name="Becard G."/>
            <person name="Bonfante P."/>
            <person name="Paszkowski U."/>
            <person name="Shachar-Hill Y."/>
            <person name="Young J.P."/>
            <person name="Sanders I.R."/>
            <person name="Henrissat B."/>
            <person name="Rensing S.A."/>
            <person name="Grigoriev I.V."/>
            <person name="Corradi N."/>
            <person name="Roux C."/>
            <person name="Martin F."/>
        </authorList>
    </citation>
    <scope>NUCLEOTIDE SEQUENCE</scope>
    <source>
        <strain evidence="1">DAOM 197198</strain>
    </source>
</reference>
<dbReference type="HOGENOM" id="CLU_2607202_0_0_1"/>
<dbReference type="EMBL" id="KI278589">
    <property type="protein sequence ID" value="ESA19087.1"/>
    <property type="molecule type" value="Genomic_DNA"/>
</dbReference>
<evidence type="ECO:0000313" key="1">
    <source>
        <dbReference type="EMBL" id="ESA19087.1"/>
    </source>
</evidence>
<protein>
    <submittedName>
        <fullName evidence="1">Uncharacterized protein</fullName>
    </submittedName>
</protein>
<organism evidence="1">
    <name type="scientific">Rhizophagus irregularis (strain DAOM 181602 / DAOM 197198 / MUCL 43194)</name>
    <name type="common">Arbuscular mycorrhizal fungus</name>
    <name type="synonym">Glomus intraradices</name>
    <dbReference type="NCBI Taxonomy" id="747089"/>
    <lineage>
        <taxon>Eukaryota</taxon>
        <taxon>Fungi</taxon>
        <taxon>Fungi incertae sedis</taxon>
        <taxon>Mucoromycota</taxon>
        <taxon>Glomeromycotina</taxon>
        <taxon>Glomeromycetes</taxon>
        <taxon>Glomerales</taxon>
        <taxon>Glomeraceae</taxon>
        <taxon>Rhizophagus</taxon>
    </lineage>
</organism>